<organism evidence="1 2">
    <name type="scientific">Leptospira santarosai serovar Shermani str. LT 821</name>
    <dbReference type="NCBI Taxonomy" id="758847"/>
    <lineage>
        <taxon>Bacteria</taxon>
        <taxon>Pseudomonadati</taxon>
        <taxon>Spirochaetota</taxon>
        <taxon>Spirochaetia</taxon>
        <taxon>Leptospirales</taxon>
        <taxon>Leptospiraceae</taxon>
        <taxon>Leptospira</taxon>
    </lineage>
</organism>
<reference evidence="1 2" key="1">
    <citation type="journal article" date="2012" name="Gene">
        <title>Sequence of Leptospira santarosai serovar Shermani genome and prediction of virulence-associated genes.</title>
        <authorList>
            <person name="Chou L.F."/>
            <person name="Chen Y.T."/>
            <person name="Lu C.W."/>
            <person name="Ko Y.C."/>
            <person name="Tang C.Y."/>
            <person name="Pan M.J."/>
            <person name="Tian Y.C."/>
            <person name="Chiu C.H."/>
            <person name="Hung C.C."/>
            <person name="Yang C.W."/>
        </authorList>
    </citation>
    <scope>NUCLEOTIDE SEQUENCE [LARGE SCALE GENOMIC DNA]</scope>
    <source>
        <strain evidence="1">LT 821</strain>
    </source>
</reference>
<accession>A0A097ESA2</accession>
<evidence type="ECO:0000313" key="1">
    <source>
        <dbReference type="EMBL" id="AIT10812.1"/>
    </source>
</evidence>
<protein>
    <submittedName>
        <fullName evidence="1">Uncharacterized protein</fullName>
    </submittedName>
</protein>
<evidence type="ECO:0000313" key="2">
    <source>
        <dbReference type="Proteomes" id="UP000035800"/>
    </source>
</evidence>
<dbReference type="KEGG" id="lst:LSS_20875"/>
<dbReference type="AlphaFoldDB" id="A0A097ESA2"/>
<sequence>MSFVIANKEINSKSPGSSGFFARSEILSF</sequence>
<name>A0A097ESA2_9LEPT</name>
<dbReference type="Proteomes" id="UP000035800">
    <property type="component" value="Chromosome I"/>
</dbReference>
<dbReference type="EMBL" id="CP006694">
    <property type="protein sequence ID" value="AIT10812.1"/>
    <property type="molecule type" value="Genomic_DNA"/>
</dbReference>
<proteinExistence type="predicted"/>
<reference evidence="1 2" key="2">
    <citation type="journal article" date="2014" name="Emerg. Microbes Infect.">
        <title>Potential impact on kidney infection: a whole-genome analysis of Leptospira santarosai serovar Shermani.</title>
        <authorList>
            <person name="Chou L.F."/>
            <person name="Chen T.W."/>
            <person name="Ko Y.C."/>
            <person name="Pan M.J."/>
            <person name="Tian Y.C."/>
            <person name="Chiu C.H."/>
            <person name="Tang P."/>
            <person name="Hung C.C."/>
            <person name="Yang C.W."/>
        </authorList>
    </citation>
    <scope>NUCLEOTIDE SEQUENCE</scope>
    <source>
        <strain evidence="1 2">LT 821</strain>
    </source>
</reference>
<gene>
    <name evidence="1" type="ORF">LSS_20875</name>
</gene>